<evidence type="ECO:0000256" key="5">
    <source>
        <dbReference type="ARBA" id="ARBA00023136"/>
    </source>
</evidence>
<keyword evidence="4 6" id="KW-1133">Transmembrane helix</keyword>
<organism evidence="8 9">
    <name type="scientific">Bradyrhizobium lablabi</name>
    <dbReference type="NCBI Taxonomy" id="722472"/>
    <lineage>
        <taxon>Bacteria</taxon>
        <taxon>Pseudomonadati</taxon>
        <taxon>Pseudomonadota</taxon>
        <taxon>Alphaproteobacteria</taxon>
        <taxon>Hyphomicrobiales</taxon>
        <taxon>Nitrobacteraceae</taxon>
        <taxon>Bradyrhizobium</taxon>
    </lineage>
</organism>
<protein>
    <submittedName>
        <fullName evidence="8">D-galactonate transporter</fullName>
    </submittedName>
</protein>
<keyword evidence="2" id="KW-0813">Transport</keyword>
<reference evidence="8 9" key="1">
    <citation type="submission" date="2016-10" db="EMBL/GenBank/DDBJ databases">
        <authorList>
            <person name="de Groot N.N."/>
        </authorList>
    </citation>
    <scope>NUCLEOTIDE SEQUENCE [LARGE SCALE GENOMIC DNA]</scope>
    <source>
        <strain evidence="8 9">GAS522</strain>
    </source>
</reference>
<evidence type="ECO:0000256" key="3">
    <source>
        <dbReference type="ARBA" id="ARBA00022692"/>
    </source>
</evidence>
<dbReference type="InterPro" id="IPR011701">
    <property type="entry name" value="MFS"/>
</dbReference>
<feature type="transmembrane region" description="Helical" evidence="6">
    <location>
        <begin position="191"/>
        <end position="213"/>
    </location>
</feature>
<dbReference type="Pfam" id="PF07690">
    <property type="entry name" value="MFS_1"/>
    <property type="match status" value="1"/>
</dbReference>
<feature type="domain" description="Major facilitator superfamily (MFS) profile" evidence="7">
    <location>
        <begin position="32"/>
        <end position="441"/>
    </location>
</feature>
<evidence type="ECO:0000256" key="1">
    <source>
        <dbReference type="ARBA" id="ARBA00004141"/>
    </source>
</evidence>
<dbReference type="EMBL" id="FNTI01000001">
    <property type="protein sequence ID" value="SEE09800.1"/>
    <property type="molecule type" value="Genomic_DNA"/>
</dbReference>
<evidence type="ECO:0000313" key="8">
    <source>
        <dbReference type="EMBL" id="SEE09800.1"/>
    </source>
</evidence>
<dbReference type="FunFam" id="1.20.1250.20:FF:000018">
    <property type="entry name" value="MFS transporter permease"/>
    <property type="match status" value="1"/>
</dbReference>
<evidence type="ECO:0000313" key="9">
    <source>
        <dbReference type="Proteomes" id="UP000183208"/>
    </source>
</evidence>
<dbReference type="Proteomes" id="UP000183208">
    <property type="component" value="Unassembled WGS sequence"/>
</dbReference>
<evidence type="ECO:0000256" key="6">
    <source>
        <dbReference type="SAM" id="Phobius"/>
    </source>
</evidence>
<feature type="transmembrane region" description="Helical" evidence="6">
    <location>
        <begin position="32"/>
        <end position="50"/>
    </location>
</feature>
<dbReference type="InterPro" id="IPR000849">
    <property type="entry name" value="Sugar_P_transporter"/>
</dbReference>
<keyword evidence="3 6" id="KW-0812">Transmembrane</keyword>
<dbReference type="GO" id="GO:0022857">
    <property type="term" value="F:transmembrane transporter activity"/>
    <property type="evidence" value="ECO:0007669"/>
    <property type="project" value="InterPro"/>
</dbReference>
<feature type="transmembrane region" description="Helical" evidence="6">
    <location>
        <begin position="123"/>
        <end position="144"/>
    </location>
</feature>
<sequence length="456" mass="49801">MAMHATGVGTIPSAEREPIAVTKLFSKIGWRILPFLILCYMIAFLDRINIGYAQLQMKQTLTFSDATYGFGAGIFFVGYFLFEVPSNLLLERIGVRKTLLRIMFTWGIVACAMAFVQTPVQFYIARFLLGVLEAGFFPGIILYLTYWYPSARRGQIIAMFMTATAIASVIAGPLSGATMKYFNDIEGWHGWQWLFISQGVPASILGLVAYFYLQDKPEDAKWLSAEEKTALRFQLDHDHKDVESAHHAGFFQMLKDPKVYGLAFTYFLLLGATYTMVFWIPSLIKSWGVADLLHVGLLATLPQIAGIIGTILMGRHSDKTRERRWHYVTCVTVAAIGLLAITFSQGNLLASIIGLTLAGLGFISATPLFFTTITEYLSKASAAGGIALISSLGNLGPAVAPSLTGYISATTGNSLYSTYLIVGAYLLSGLLLLIIVKAADPNEVLNEPAVATGLTS</sequence>
<dbReference type="AlphaFoldDB" id="A0A1M7FNI1"/>
<name>A0A1M7FNI1_9BRAD</name>
<accession>A0A1M7FNI1</accession>
<feature type="transmembrane region" description="Helical" evidence="6">
    <location>
        <begin position="416"/>
        <end position="436"/>
    </location>
</feature>
<dbReference type="PANTHER" id="PTHR43791:SF36">
    <property type="entry name" value="TRANSPORTER, PUTATIVE (AFU_ORTHOLOGUE AFUA_6G08340)-RELATED"/>
    <property type="match status" value="1"/>
</dbReference>
<comment type="subcellular location">
    <subcellularLocation>
        <location evidence="1">Membrane</location>
        <topology evidence="1">Multi-pass membrane protein</topology>
    </subcellularLocation>
</comment>
<keyword evidence="5 6" id="KW-0472">Membrane</keyword>
<dbReference type="GO" id="GO:0016020">
    <property type="term" value="C:membrane"/>
    <property type="evidence" value="ECO:0007669"/>
    <property type="project" value="UniProtKB-SubCell"/>
</dbReference>
<proteinExistence type="predicted"/>
<evidence type="ECO:0000256" key="4">
    <source>
        <dbReference type="ARBA" id="ARBA00022989"/>
    </source>
</evidence>
<feature type="transmembrane region" description="Helical" evidence="6">
    <location>
        <begin position="259"/>
        <end position="280"/>
    </location>
</feature>
<dbReference type="PANTHER" id="PTHR43791">
    <property type="entry name" value="PERMEASE-RELATED"/>
    <property type="match status" value="1"/>
</dbReference>
<gene>
    <name evidence="8" type="ORF">SAMN05444171_6248</name>
</gene>
<feature type="transmembrane region" description="Helical" evidence="6">
    <location>
        <begin position="70"/>
        <end position="90"/>
    </location>
</feature>
<dbReference type="PIRSF" id="PIRSF002808">
    <property type="entry name" value="Hexose_phosphate_transp"/>
    <property type="match status" value="1"/>
</dbReference>
<dbReference type="InterPro" id="IPR020846">
    <property type="entry name" value="MFS_dom"/>
</dbReference>
<evidence type="ECO:0000256" key="2">
    <source>
        <dbReference type="ARBA" id="ARBA00022448"/>
    </source>
</evidence>
<feature type="transmembrane region" description="Helical" evidence="6">
    <location>
        <begin position="99"/>
        <end position="117"/>
    </location>
</feature>
<dbReference type="Gene3D" id="1.20.1250.20">
    <property type="entry name" value="MFS general substrate transporter like domains"/>
    <property type="match status" value="2"/>
</dbReference>
<feature type="transmembrane region" description="Helical" evidence="6">
    <location>
        <begin position="292"/>
        <end position="313"/>
    </location>
</feature>
<evidence type="ECO:0000259" key="7">
    <source>
        <dbReference type="PROSITE" id="PS50850"/>
    </source>
</evidence>
<feature type="transmembrane region" description="Helical" evidence="6">
    <location>
        <begin position="325"/>
        <end position="343"/>
    </location>
</feature>
<dbReference type="CDD" id="cd17319">
    <property type="entry name" value="MFS_ExuT_GudP_like"/>
    <property type="match status" value="1"/>
</dbReference>
<feature type="transmembrane region" description="Helical" evidence="6">
    <location>
        <begin position="349"/>
        <end position="370"/>
    </location>
</feature>
<feature type="transmembrane region" description="Helical" evidence="6">
    <location>
        <begin position="382"/>
        <end position="404"/>
    </location>
</feature>
<dbReference type="SUPFAM" id="SSF103473">
    <property type="entry name" value="MFS general substrate transporter"/>
    <property type="match status" value="1"/>
</dbReference>
<dbReference type="InterPro" id="IPR036259">
    <property type="entry name" value="MFS_trans_sf"/>
</dbReference>
<dbReference type="PROSITE" id="PS50850">
    <property type="entry name" value="MFS"/>
    <property type="match status" value="1"/>
</dbReference>
<feature type="transmembrane region" description="Helical" evidence="6">
    <location>
        <begin position="156"/>
        <end position="179"/>
    </location>
</feature>